<evidence type="ECO:0000256" key="3">
    <source>
        <dbReference type="ARBA" id="ARBA00022763"/>
    </source>
</evidence>
<evidence type="ECO:0000313" key="10">
    <source>
        <dbReference type="EMBL" id="MDQ0514162.1"/>
    </source>
</evidence>
<dbReference type="EMBL" id="JAUSWO010000001">
    <property type="protein sequence ID" value="MDQ0514162.1"/>
    <property type="molecule type" value="Genomic_DNA"/>
</dbReference>
<gene>
    <name evidence="10" type="ORF">J2Z62_000600</name>
</gene>
<feature type="domain" description="AAA+ ATPase" evidence="9">
    <location>
        <begin position="36"/>
        <end position="167"/>
    </location>
</feature>
<keyword evidence="10" id="KW-0347">Helicase</keyword>
<dbReference type="InterPro" id="IPR008824">
    <property type="entry name" value="RuvB-like_N"/>
</dbReference>
<name>A0ABU0LZM4_9BACT</name>
<sequence length="313" mass="35376">MNAKLRPKSLDQFIGKPKIIQSIKIAIQACHKLQKPLNHCLFYGPAGVGKTTLALIIANELKTKIKIIQSVNLQNVADLISILSGIKDGEILFIDEIHSLNKNICEILYPVLEDGVLDIVIGKSFNSKVIRMKLAKFTLIGATTNLGLLTKALEDRFTYNFFIDSYNKEELGKIINQSLKHYQLKLNSTDIDMIINNSRGIPRIANKIINHIYNYSVVDKKINVSQIIEDSGYFIDGLTEIDLKYLKYLYEIPTRTAGLKSISQAINLDEKTILEKIESHLIKSKYLFKSSKGRTLSYKAISLIVNNQNLFTK</sequence>
<dbReference type="EC" id="3.6.4.12" evidence="10"/>
<dbReference type="PANTHER" id="PTHR42848:SF1">
    <property type="entry name" value="HOLLIDAY JUNCTION BRANCH MIGRATION COMPLEX SUBUNIT RUVB"/>
    <property type="match status" value="1"/>
</dbReference>
<dbReference type="Gene3D" id="1.10.8.60">
    <property type="match status" value="1"/>
</dbReference>
<keyword evidence="11" id="KW-1185">Reference proteome</keyword>
<proteinExistence type="predicted"/>
<dbReference type="GO" id="GO:0016787">
    <property type="term" value="F:hydrolase activity"/>
    <property type="evidence" value="ECO:0007669"/>
    <property type="project" value="UniProtKB-KW"/>
</dbReference>
<dbReference type="InterPro" id="IPR003593">
    <property type="entry name" value="AAA+_ATPase"/>
</dbReference>
<dbReference type="InterPro" id="IPR027417">
    <property type="entry name" value="P-loop_NTPase"/>
</dbReference>
<dbReference type="Proteomes" id="UP001240643">
    <property type="component" value="Unassembled WGS sequence"/>
</dbReference>
<evidence type="ECO:0000313" key="11">
    <source>
        <dbReference type="Proteomes" id="UP001240643"/>
    </source>
</evidence>
<keyword evidence="1" id="KW-0963">Cytoplasm</keyword>
<dbReference type="SMART" id="SM00382">
    <property type="entry name" value="AAA"/>
    <property type="match status" value="1"/>
</dbReference>
<dbReference type="Gene3D" id="3.40.50.300">
    <property type="entry name" value="P-loop containing nucleotide triphosphate hydrolases"/>
    <property type="match status" value="1"/>
</dbReference>
<keyword evidence="8" id="KW-0234">DNA repair</keyword>
<dbReference type="Pfam" id="PF17864">
    <property type="entry name" value="AAA_lid_4"/>
    <property type="match status" value="1"/>
</dbReference>
<organism evidence="10 11">
    <name type="scientific">Mycoplasmoides fastidiosum</name>
    <dbReference type="NCBI Taxonomy" id="92758"/>
    <lineage>
        <taxon>Bacteria</taxon>
        <taxon>Bacillati</taxon>
        <taxon>Mycoplasmatota</taxon>
        <taxon>Mycoplasmoidales</taxon>
        <taxon>Mycoplasmoidaceae</taxon>
        <taxon>Mycoplasmoides</taxon>
    </lineage>
</organism>
<dbReference type="PANTHER" id="PTHR42848">
    <property type="match status" value="1"/>
</dbReference>
<dbReference type="GO" id="GO:0003678">
    <property type="term" value="F:DNA helicase activity"/>
    <property type="evidence" value="ECO:0007669"/>
    <property type="project" value="UniProtKB-EC"/>
</dbReference>
<dbReference type="InterPro" id="IPR008823">
    <property type="entry name" value="RuvB_wg_C"/>
</dbReference>
<evidence type="ECO:0000259" key="9">
    <source>
        <dbReference type="SMART" id="SM00382"/>
    </source>
</evidence>
<dbReference type="SUPFAM" id="SSF46785">
    <property type="entry name" value="Winged helix' DNA-binding domain"/>
    <property type="match status" value="1"/>
</dbReference>
<evidence type="ECO:0000256" key="7">
    <source>
        <dbReference type="ARBA" id="ARBA00023172"/>
    </source>
</evidence>
<keyword evidence="7" id="KW-0233">DNA recombination</keyword>
<keyword evidence="2" id="KW-0547">Nucleotide-binding</keyword>
<dbReference type="InterPro" id="IPR036390">
    <property type="entry name" value="WH_DNA-bd_sf"/>
</dbReference>
<keyword evidence="3" id="KW-0227">DNA damage</keyword>
<dbReference type="InterPro" id="IPR004605">
    <property type="entry name" value="DNA_helicase_Holl-junc_RuvB"/>
</dbReference>
<reference evidence="10" key="1">
    <citation type="submission" date="2023-07" db="EMBL/GenBank/DDBJ databases">
        <title>Genomic Encyclopedia of Type Strains, Phase IV (KMG-IV): sequencing the most valuable type-strain genomes for metagenomic binning, comparative biology and taxonomic classification.</title>
        <authorList>
            <person name="Goeker M."/>
        </authorList>
    </citation>
    <scope>NUCLEOTIDE SEQUENCE [LARGE SCALE GENOMIC DNA]</scope>
    <source>
        <strain evidence="10">DSM 21204</strain>
    </source>
</reference>
<protein>
    <submittedName>
        <fullName evidence="10">Holliday junction DNA helicase RuvB</fullName>
        <ecNumber evidence="10">3.6.4.12</ecNumber>
    </submittedName>
</protein>
<accession>A0ABU0LZM4</accession>
<dbReference type="SUPFAM" id="SSF52540">
    <property type="entry name" value="P-loop containing nucleoside triphosphate hydrolases"/>
    <property type="match status" value="1"/>
</dbReference>
<dbReference type="Gene3D" id="1.10.10.10">
    <property type="entry name" value="Winged helix-like DNA-binding domain superfamily/Winged helix DNA-binding domain"/>
    <property type="match status" value="1"/>
</dbReference>
<evidence type="ECO:0000256" key="2">
    <source>
        <dbReference type="ARBA" id="ARBA00022741"/>
    </source>
</evidence>
<keyword evidence="6" id="KW-0238">DNA-binding</keyword>
<keyword evidence="5" id="KW-0067">ATP-binding</keyword>
<keyword evidence="4 10" id="KW-0378">Hydrolase</keyword>
<dbReference type="InterPro" id="IPR041445">
    <property type="entry name" value="AAA_lid_4"/>
</dbReference>
<dbReference type="Pfam" id="PF05491">
    <property type="entry name" value="WHD_RuvB"/>
    <property type="match status" value="1"/>
</dbReference>
<evidence type="ECO:0000256" key="1">
    <source>
        <dbReference type="ARBA" id="ARBA00022490"/>
    </source>
</evidence>
<evidence type="ECO:0000256" key="5">
    <source>
        <dbReference type="ARBA" id="ARBA00022840"/>
    </source>
</evidence>
<dbReference type="CDD" id="cd00009">
    <property type="entry name" value="AAA"/>
    <property type="match status" value="1"/>
</dbReference>
<dbReference type="Pfam" id="PF05496">
    <property type="entry name" value="RuvB_N"/>
    <property type="match status" value="1"/>
</dbReference>
<evidence type="ECO:0000256" key="4">
    <source>
        <dbReference type="ARBA" id="ARBA00022801"/>
    </source>
</evidence>
<dbReference type="NCBIfam" id="NF000868">
    <property type="entry name" value="PRK00080.1"/>
    <property type="match status" value="1"/>
</dbReference>
<dbReference type="RefSeq" id="WP_256547147.1">
    <property type="nucleotide sequence ID" value="NZ_CP101809.1"/>
</dbReference>
<dbReference type="InterPro" id="IPR036388">
    <property type="entry name" value="WH-like_DNA-bd_sf"/>
</dbReference>
<evidence type="ECO:0000256" key="8">
    <source>
        <dbReference type="ARBA" id="ARBA00023204"/>
    </source>
</evidence>
<comment type="caution">
    <text evidence="10">The sequence shown here is derived from an EMBL/GenBank/DDBJ whole genome shotgun (WGS) entry which is preliminary data.</text>
</comment>
<evidence type="ECO:0000256" key="6">
    <source>
        <dbReference type="ARBA" id="ARBA00023125"/>
    </source>
</evidence>